<sequence length="377" mass="42347">MERKKITFDSFIRGTIGCVIVVGILMLVERLSGVLLPFFIAWLIAYMMYPLVKFFQYKLRLKSRIVAILCSLLVITLAGVGIFYLLIPPMISEIGRMNDLVVTYITNGAGGNVPRQLSEFIHEYIDLRALNQLLSEENILDALKNTVPQMWSLIAESINIIISILTSFIILLYLIFILLDYEAIAEGWLHLLPTKYRKFASSLVYDVQEGMNKYFRGQALVAFCVGILFSIGFLIIDFPMAIALGLFIGALNMVPYLQIIGFLPTTMLAILKASDTGQSFWIIIAGALAVFTIVQIIQDTLLVPKIMGKITGLNPAIILLSLSIWGSLMGILGMIIALPLTTLMLSYYQRFIINKEQIRTEEVEIADNQEIKQNDEK</sequence>
<keyword evidence="3" id="KW-0813">Transport</keyword>
<evidence type="ECO:0000256" key="5">
    <source>
        <dbReference type="ARBA" id="ARBA00022692"/>
    </source>
</evidence>
<dbReference type="RefSeq" id="WP_183209534.1">
    <property type="nucleotide sequence ID" value="NZ_JACIER010000024.1"/>
</dbReference>
<comment type="subcellular location">
    <subcellularLocation>
        <location evidence="1">Cell membrane</location>
        <topology evidence="1">Multi-pass membrane protein</topology>
    </subcellularLocation>
</comment>
<dbReference type="PANTHER" id="PTHR21716">
    <property type="entry name" value="TRANSMEMBRANE PROTEIN"/>
    <property type="match status" value="1"/>
</dbReference>
<dbReference type="GO" id="GO:0005886">
    <property type="term" value="C:plasma membrane"/>
    <property type="evidence" value="ECO:0007669"/>
    <property type="project" value="UniProtKB-SubCell"/>
</dbReference>
<dbReference type="AlphaFoldDB" id="A0A840D3L9"/>
<evidence type="ECO:0000313" key="9">
    <source>
        <dbReference type="EMBL" id="MBB4046206.1"/>
    </source>
</evidence>
<dbReference type="GO" id="GO:0055085">
    <property type="term" value="P:transmembrane transport"/>
    <property type="evidence" value="ECO:0007669"/>
    <property type="project" value="TreeGrafter"/>
</dbReference>
<dbReference type="EMBL" id="JACIER010000024">
    <property type="protein sequence ID" value="MBB4046206.1"/>
    <property type="molecule type" value="Genomic_DNA"/>
</dbReference>
<feature type="transmembrane region" description="Helical" evidence="8">
    <location>
        <begin position="317"/>
        <end position="345"/>
    </location>
</feature>
<evidence type="ECO:0000256" key="2">
    <source>
        <dbReference type="ARBA" id="ARBA00009773"/>
    </source>
</evidence>
<evidence type="ECO:0000256" key="7">
    <source>
        <dbReference type="ARBA" id="ARBA00023136"/>
    </source>
</evidence>
<keyword evidence="6 8" id="KW-1133">Transmembrane helix</keyword>
<evidence type="ECO:0000256" key="3">
    <source>
        <dbReference type="ARBA" id="ARBA00022448"/>
    </source>
</evidence>
<dbReference type="InterPro" id="IPR002549">
    <property type="entry name" value="AI-2E-like"/>
</dbReference>
<feature type="transmembrane region" description="Helical" evidence="8">
    <location>
        <begin position="12"/>
        <end position="28"/>
    </location>
</feature>
<reference evidence="9" key="1">
    <citation type="submission" date="2020-08" db="EMBL/GenBank/DDBJ databases">
        <title>Genomic Encyclopedia of Type Strains, Phase IV (KMG-IV): sequencing the most valuable type-strain genomes for metagenomic binning, comparative biology and taxonomic classification.</title>
        <authorList>
            <person name="Goeker M."/>
        </authorList>
    </citation>
    <scope>NUCLEOTIDE SEQUENCE [LARGE SCALE GENOMIC DNA]</scope>
    <source>
        <strain evidence="9">DSM 105720</strain>
    </source>
</reference>
<protein>
    <submittedName>
        <fullName evidence="9">PurR-regulated permease PerM</fullName>
    </submittedName>
</protein>
<gene>
    <name evidence="9" type="ORF">GGR06_004037</name>
</gene>
<evidence type="ECO:0000256" key="1">
    <source>
        <dbReference type="ARBA" id="ARBA00004651"/>
    </source>
</evidence>
<feature type="transmembrane region" description="Helical" evidence="8">
    <location>
        <begin position="158"/>
        <end position="179"/>
    </location>
</feature>
<accession>A0A840D3L9</accession>
<feature type="transmembrane region" description="Helical" evidence="8">
    <location>
        <begin position="280"/>
        <end position="297"/>
    </location>
</feature>
<keyword evidence="5 8" id="KW-0812">Transmembrane</keyword>
<organism evidence="9 10">
    <name type="scientific">Bacteroides reticulotermitis</name>
    <dbReference type="NCBI Taxonomy" id="1133319"/>
    <lineage>
        <taxon>Bacteria</taxon>
        <taxon>Pseudomonadati</taxon>
        <taxon>Bacteroidota</taxon>
        <taxon>Bacteroidia</taxon>
        <taxon>Bacteroidales</taxon>
        <taxon>Bacteroidaceae</taxon>
        <taxon>Bacteroides</taxon>
    </lineage>
</organism>
<name>A0A840D3L9_9BACE</name>
<evidence type="ECO:0000313" key="10">
    <source>
        <dbReference type="Proteomes" id="UP000560658"/>
    </source>
</evidence>
<dbReference type="PANTHER" id="PTHR21716:SF53">
    <property type="entry name" value="PERMEASE PERM-RELATED"/>
    <property type="match status" value="1"/>
</dbReference>
<comment type="caution">
    <text evidence="9">The sequence shown here is derived from an EMBL/GenBank/DDBJ whole genome shotgun (WGS) entry which is preliminary data.</text>
</comment>
<evidence type="ECO:0000256" key="6">
    <source>
        <dbReference type="ARBA" id="ARBA00022989"/>
    </source>
</evidence>
<dbReference type="Proteomes" id="UP000560658">
    <property type="component" value="Unassembled WGS sequence"/>
</dbReference>
<evidence type="ECO:0000256" key="4">
    <source>
        <dbReference type="ARBA" id="ARBA00022475"/>
    </source>
</evidence>
<feature type="transmembrane region" description="Helical" evidence="8">
    <location>
        <begin position="220"/>
        <end position="248"/>
    </location>
</feature>
<proteinExistence type="inferred from homology"/>
<keyword evidence="10" id="KW-1185">Reference proteome</keyword>
<keyword evidence="7 8" id="KW-0472">Membrane</keyword>
<keyword evidence="4" id="KW-1003">Cell membrane</keyword>
<feature type="transmembrane region" description="Helical" evidence="8">
    <location>
        <begin position="64"/>
        <end position="87"/>
    </location>
</feature>
<evidence type="ECO:0000256" key="8">
    <source>
        <dbReference type="SAM" id="Phobius"/>
    </source>
</evidence>
<comment type="similarity">
    <text evidence="2">Belongs to the autoinducer-2 exporter (AI-2E) (TC 2.A.86) family.</text>
</comment>
<dbReference type="Pfam" id="PF01594">
    <property type="entry name" value="AI-2E_transport"/>
    <property type="match status" value="1"/>
</dbReference>
<feature type="transmembrane region" description="Helical" evidence="8">
    <location>
        <begin position="34"/>
        <end position="52"/>
    </location>
</feature>